<dbReference type="PROSITE" id="PS51523">
    <property type="entry name" value="ZF_HD_DIMER"/>
    <property type="match status" value="1"/>
</dbReference>
<keyword evidence="1" id="KW-0479">Metal-binding</keyword>
<gene>
    <name evidence="6" type="ORF">STAS_15493</name>
</gene>
<organism evidence="6 7">
    <name type="scientific">Striga asiatica</name>
    <name type="common">Asiatic witchweed</name>
    <name type="synonym">Buchnera asiatica</name>
    <dbReference type="NCBI Taxonomy" id="4170"/>
    <lineage>
        <taxon>Eukaryota</taxon>
        <taxon>Viridiplantae</taxon>
        <taxon>Streptophyta</taxon>
        <taxon>Embryophyta</taxon>
        <taxon>Tracheophyta</taxon>
        <taxon>Spermatophyta</taxon>
        <taxon>Magnoliopsida</taxon>
        <taxon>eudicotyledons</taxon>
        <taxon>Gunneridae</taxon>
        <taxon>Pentapetalae</taxon>
        <taxon>asterids</taxon>
        <taxon>lamiids</taxon>
        <taxon>Lamiales</taxon>
        <taxon>Orobanchaceae</taxon>
        <taxon>Buchnereae</taxon>
        <taxon>Striga</taxon>
    </lineage>
</organism>
<dbReference type="GO" id="GO:0000976">
    <property type="term" value="F:transcription cis-regulatory region binding"/>
    <property type="evidence" value="ECO:0007669"/>
    <property type="project" value="TreeGrafter"/>
</dbReference>
<dbReference type="GO" id="GO:0050793">
    <property type="term" value="P:regulation of developmental process"/>
    <property type="evidence" value="ECO:0007669"/>
    <property type="project" value="TreeGrafter"/>
</dbReference>
<name>A0A5A7Q1G0_STRAF</name>
<dbReference type="PANTHER" id="PTHR31948:SF140">
    <property type="entry name" value="ZINC-FINGER HOMEODOMAIN PROTEIN 2"/>
    <property type="match status" value="1"/>
</dbReference>
<dbReference type="Proteomes" id="UP000325081">
    <property type="component" value="Unassembled WGS sequence"/>
</dbReference>
<keyword evidence="2" id="KW-0863">Zinc-finger</keyword>
<accession>A0A5A7Q1G0</accession>
<keyword evidence="6" id="KW-0238">DNA-binding</keyword>
<reference evidence="7" key="1">
    <citation type="journal article" date="2019" name="Curr. Biol.">
        <title>Genome Sequence of Striga asiatica Provides Insight into the Evolution of Plant Parasitism.</title>
        <authorList>
            <person name="Yoshida S."/>
            <person name="Kim S."/>
            <person name="Wafula E.K."/>
            <person name="Tanskanen J."/>
            <person name="Kim Y.M."/>
            <person name="Honaas L."/>
            <person name="Yang Z."/>
            <person name="Spallek T."/>
            <person name="Conn C.E."/>
            <person name="Ichihashi Y."/>
            <person name="Cheong K."/>
            <person name="Cui S."/>
            <person name="Der J.P."/>
            <person name="Gundlach H."/>
            <person name="Jiao Y."/>
            <person name="Hori C."/>
            <person name="Ishida J.K."/>
            <person name="Kasahara H."/>
            <person name="Kiba T."/>
            <person name="Kim M.S."/>
            <person name="Koo N."/>
            <person name="Laohavisit A."/>
            <person name="Lee Y.H."/>
            <person name="Lumba S."/>
            <person name="McCourt P."/>
            <person name="Mortimer J.C."/>
            <person name="Mutuku J.M."/>
            <person name="Nomura T."/>
            <person name="Sasaki-Sekimoto Y."/>
            <person name="Seto Y."/>
            <person name="Wang Y."/>
            <person name="Wakatake T."/>
            <person name="Sakakibara H."/>
            <person name="Demura T."/>
            <person name="Yamaguchi S."/>
            <person name="Yoneyama K."/>
            <person name="Manabe R.I."/>
            <person name="Nelson D.C."/>
            <person name="Schulman A.H."/>
            <person name="Timko M.P."/>
            <person name="dePamphilis C.W."/>
            <person name="Choi D."/>
            <person name="Shirasu K."/>
        </authorList>
    </citation>
    <scope>NUCLEOTIDE SEQUENCE [LARGE SCALE GENOMIC DNA]</scope>
    <source>
        <strain evidence="7">cv. UVA1</strain>
    </source>
</reference>
<dbReference type="InterPro" id="IPR006456">
    <property type="entry name" value="ZF_HD_homeobox_Cys/His_dimer"/>
</dbReference>
<dbReference type="GO" id="GO:0003700">
    <property type="term" value="F:DNA-binding transcription factor activity"/>
    <property type="evidence" value="ECO:0007669"/>
    <property type="project" value="TreeGrafter"/>
</dbReference>
<keyword evidence="3" id="KW-0862">Zinc</keyword>
<evidence type="ECO:0000259" key="5">
    <source>
        <dbReference type="PROSITE" id="PS51523"/>
    </source>
</evidence>
<dbReference type="Pfam" id="PF04770">
    <property type="entry name" value="ZF-HD_dimer"/>
    <property type="match status" value="1"/>
</dbReference>
<comment type="caution">
    <text evidence="6">The sequence shown here is derived from an EMBL/GenBank/DDBJ whole genome shotgun (WGS) entry which is preliminary data.</text>
</comment>
<evidence type="ECO:0000313" key="6">
    <source>
        <dbReference type="EMBL" id="GER38940.1"/>
    </source>
</evidence>
<dbReference type="PANTHER" id="PTHR31948">
    <property type="entry name" value="ZINC-FINGER HOMEODOMAIN PROTEIN 2"/>
    <property type="match status" value="1"/>
</dbReference>
<dbReference type="NCBIfam" id="TIGR01566">
    <property type="entry name" value="ZF_HD_prot_N"/>
    <property type="match status" value="1"/>
</dbReference>
<evidence type="ECO:0000313" key="7">
    <source>
        <dbReference type="Proteomes" id="UP000325081"/>
    </source>
</evidence>
<dbReference type="GO" id="GO:0005634">
    <property type="term" value="C:nucleus"/>
    <property type="evidence" value="ECO:0007669"/>
    <property type="project" value="TreeGrafter"/>
</dbReference>
<dbReference type="EMBL" id="BKCP01005561">
    <property type="protein sequence ID" value="GER38940.1"/>
    <property type="molecule type" value="Genomic_DNA"/>
</dbReference>
<evidence type="ECO:0000256" key="4">
    <source>
        <dbReference type="SAM" id="MobiDB-lite"/>
    </source>
</evidence>
<keyword evidence="7" id="KW-1185">Reference proteome</keyword>
<dbReference type="AlphaFoldDB" id="A0A5A7Q1G0"/>
<dbReference type="GO" id="GO:0008270">
    <property type="term" value="F:zinc ion binding"/>
    <property type="evidence" value="ECO:0007669"/>
    <property type="project" value="UniProtKB-KW"/>
</dbReference>
<feature type="region of interest" description="Disordered" evidence="4">
    <location>
        <begin position="180"/>
        <end position="203"/>
    </location>
</feature>
<evidence type="ECO:0000256" key="2">
    <source>
        <dbReference type="ARBA" id="ARBA00022771"/>
    </source>
</evidence>
<proteinExistence type="predicted"/>
<evidence type="ECO:0000256" key="3">
    <source>
        <dbReference type="ARBA" id="ARBA00022833"/>
    </source>
</evidence>
<evidence type="ECO:0000256" key="1">
    <source>
        <dbReference type="ARBA" id="ARBA00022723"/>
    </source>
</evidence>
<protein>
    <submittedName>
        <fullName evidence="6">Homeobox protein 31</fullName>
    </submittedName>
</protein>
<feature type="domain" description="ZF-HD dimerization-type" evidence="5">
    <location>
        <begin position="47"/>
        <end position="94"/>
    </location>
</feature>
<sequence length="203" mass="22490">MEVPNSEEVEMPIPLNSTYGHGHITHHPIIAAPQIPLENHQSKPIRYRECLKNHAAAIGGNATDGCGEFMAAGAGAGALTCSACGCHRNFHRKETDEHTNFYPRKVILGHNYEGYQISCRPQHHHEVGLGNKKRFRTKFTQEQKEKIFRGILGSAVMGTEAESENTVFASLKNAFQSNRQEGNHISSGEGSHTRMISRNESVM</sequence>
<keyword evidence="6" id="KW-0371">Homeobox</keyword>